<keyword evidence="1" id="KW-0472">Membrane</keyword>
<name>A0A239WPB3_9FLAO</name>
<reference evidence="2 3" key="1">
    <citation type="submission" date="2017-06" db="EMBL/GenBank/DDBJ databases">
        <authorList>
            <consortium name="Pathogen Informatics"/>
        </authorList>
    </citation>
    <scope>NUCLEOTIDE SEQUENCE [LARGE SCALE GENOMIC DNA]</scope>
    <source>
        <strain evidence="2 3">NCTC13490</strain>
    </source>
</reference>
<keyword evidence="1" id="KW-1133">Transmembrane helix</keyword>
<evidence type="ECO:0000256" key="1">
    <source>
        <dbReference type="SAM" id="Phobius"/>
    </source>
</evidence>
<dbReference type="RefSeq" id="WP_095070176.1">
    <property type="nucleotide sequence ID" value="NZ_LT906465.1"/>
</dbReference>
<accession>A0A239WPB3</accession>
<sequence length="82" mass="9133">MKNEKLTEKTTEELKKTEKSLKAITGILLGTLIVLFGLSLYITFTKGFTPLIIIPIALLPIGIVNFNTINNIKKEINSRTKS</sequence>
<evidence type="ECO:0000313" key="2">
    <source>
        <dbReference type="EMBL" id="SNV36445.1"/>
    </source>
</evidence>
<keyword evidence="3" id="KW-1185">Reference proteome</keyword>
<evidence type="ECO:0000313" key="3">
    <source>
        <dbReference type="Proteomes" id="UP000215196"/>
    </source>
</evidence>
<dbReference type="EMBL" id="LT906465">
    <property type="protein sequence ID" value="SNV36445.1"/>
    <property type="molecule type" value="Genomic_DNA"/>
</dbReference>
<dbReference type="Proteomes" id="UP000215196">
    <property type="component" value="Chromosome 1"/>
</dbReference>
<evidence type="ECO:0008006" key="4">
    <source>
        <dbReference type="Google" id="ProtNLM"/>
    </source>
</evidence>
<keyword evidence="1" id="KW-0812">Transmembrane</keyword>
<feature type="transmembrane region" description="Helical" evidence="1">
    <location>
        <begin position="48"/>
        <end position="69"/>
    </location>
</feature>
<protein>
    <recommendedName>
        <fullName evidence="4">Redox-active disulfide protein 2</fullName>
    </recommendedName>
</protein>
<feature type="transmembrane region" description="Helical" evidence="1">
    <location>
        <begin position="21"/>
        <end position="42"/>
    </location>
</feature>
<gene>
    <name evidence="2" type="ORF">SAMEA4412677_00543</name>
</gene>
<dbReference type="AlphaFoldDB" id="A0A239WPB3"/>
<dbReference type="KEGG" id="ctak:4412677_00543"/>
<organism evidence="2 3">
    <name type="scientific">Chryseobacterium taklimakanense</name>
    <dbReference type="NCBI Taxonomy" id="536441"/>
    <lineage>
        <taxon>Bacteria</taxon>
        <taxon>Pseudomonadati</taxon>
        <taxon>Bacteroidota</taxon>
        <taxon>Flavobacteriia</taxon>
        <taxon>Flavobacteriales</taxon>
        <taxon>Weeksellaceae</taxon>
        <taxon>Chryseobacterium group</taxon>
        <taxon>Chryseobacterium</taxon>
    </lineage>
</organism>
<proteinExistence type="predicted"/>